<feature type="site" description="Cleavage; by autolysis" evidence="13">
    <location>
        <begin position="207"/>
        <end position="208"/>
    </location>
</feature>
<dbReference type="GO" id="GO:0003948">
    <property type="term" value="F:N4-(beta-N-acetylglucosaminyl)-L-asparaginase activity"/>
    <property type="evidence" value="ECO:0007669"/>
    <property type="project" value="UniProtKB-EC"/>
</dbReference>
<evidence type="ECO:0000313" key="15">
    <source>
        <dbReference type="EMBL" id="GFN78223.1"/>
    </source>
</evidence>
<comment type="catalytic activity">
    <reaction evidence="5">
        <text>N(4)-(beta-N-acetyl-D-glucosaminyl)-L-asparagine + H2O = N-acetyl-beta-D-glucosaminylamine + L-aspartate + H(+)</text>
        <dbReference type="Rhea" id="RHEA:11544"/>
        <dbReference type="ChEBI" id="CHEBI:15377"/>
        <dbReference type="ChEBI" id="CHEBI:15378"/>
        <dbReference type="ChEBI" id="CHEBI:15947"/>
        <dbReference type="ChEBI" id="CHEBI:29991"/>
        <dbReference type="ChEBI" id="CHEBI:58080"/>
        <dbReference type="EC" id="3.5.1.26"/>
    </reaction>
</comment>
<evidence type="ECO:0000256" key="14">
    <source>
        <dbReference type="SAM" id="SignalP"/>
    </source>
</evidence>
<evidence type="ECO:0000256" key="4">
    <source>
        <dbReference type="ARBA" id="ARBA00022813"/>
    </source>
</evidence>
<dbReference type="EMBL" id="BLXT01000588">
    <property type="protein sequence ID" value="GFN78223.1"/>
    <property type="molecule type" value="Genomic_DNA"/>
</dbReference>
<evidence type="ECO:0000313" key="16">
    <source>
        <dbReference type="Proteomes" id="UP000735302"/>
    </source>
</evidence>
<feature type="signal peptide" evidence="14">
    <location>
        <begin position="1"/>
        <end position="22"/>
    </location>
</feature>
<keyword evidence="16" id="KW-1185">Reference proteome</keyword>
<dbReference type="PANTHER" id="PTHR10188:SF6">
    <property type="entry name" value="N(4)-(BETA-N-ACETYLGLUCOSAMINYL)-L-ASPARAGINASE"/>
    <property type="match status" value="1"/>
</dbReference>
<keyword evidence="14" id="KW-0732">Signal</keyword>
<dbReference type="AlphaFoldDB" id="A0AAV3Y5K9"/>
<feature type="active site" description="Nucleophile" evidence="11">
    <location>
        <position position="208"/>
    </location>
</feature>
<dbReference type="EC" id="3.5.1.26" evidence="7"/>
<reference evidence="15 16" key="1">
    <citation type="journal article" date="2021" name="Elife">
        <title>Chloroplast acquisition without the gene transfer in kleptoplastic sea slugs, Plakobranchus ocellatus.</title>
        <authorList>
            <person name="Maeda T."/>
            <person name="Takahashi S."/>
            <person name="Yoshida T."/>
            <person name="Shimamura S."/>
            <person name="Takaki Y."/>
            <person name="Nagai Y."/>
            <person name="Toyoda A."/>
            <person name="Suzuki Y."/>
            <person name="Arimoto A."/>
            <person name="Ishii H."/>
            <person name="Satoh N."/>
            <person name="Nishiyama T."/>
            <person name="Hasebe M."/>
            <person name="Maruyama T."/>
            <person name="Minagawa J."/>
            <person name="Obokata J."/>
            <person name="Shigenobu S."/>
        </authorList>
    </citation>
    <scope>NUCLEOTIDE SEQUENCE [LARGE SCALE GENOMIC DNA]</scope>
</reference>
<dbReference type="GO" id="GO:0005764">
    <property type="term" value="C:lysosome"/>
    <property type="evidence" value="ECO:0007669"/>
    <property type="project" value="TreeGrafter"/>
</dbReference>
<dbReference type="GO" id="GO:0006508">
    <property type="term" value="P:proteolysis"/>
    <property type="evidence" value="ECO:0007669"/>
    <property type="project" value="UniProtKB-KW"/>
</dbReference>
<evidence type="ECO:0000256" key="13">
    <source>
        <dbReference type="PIRSR" id="PIRSR600246-3"/>
    </source>
</evidence>
<feature type="binding site" evidence="12">
    <location>
        <begin position="236"/>
        <end position="239"/>
    </location>
    <ligand>
        <name>substrate</name>
    </ligand>
</feature>
<evidence type="ECO:0000256" key="12">
    <source>
        <dbReference type="PIRSR" id="PIRSR600246-2"/>
    </source>
</evidence>
<comment type="similarity">
    <text evidence="1">Belongs to the Ntn-hydrolase family.</text>
</comment>
<comment type="caution">
    <text evidence="15">The sequence shown here is derived from an EMBL/GenBank/DDBJ whole genome shotgun (WGS) entry which is preliminary data.</text>
</comment>
<evidence type="ECO:0000256" key="5">
    <source>
        <dbReference type="ARBA" id="ARBA00050421"/>
    </source>
</evidence>
<dbReference type="InterPro" id="IPR029055">
    <property type="entry name" value="Ntn_hydrolases_N"/>
</dbReference>
<evidence type="ECO:0000256" key="10">
    <source>
        <dbReference type="ARBA" id="ARBA00080645"/>
    </source>
</evidence>
<evidence type="ECO:0000256" key="8">
    <source>
        <dbReference type="ARBA" id="ARBA00078726"/>
    </source>
</evidence>
<keyword evidence="2" id="KW-0645">Protease</keyword>
<dbReference type="Proteomes" id="UP000735302">
    <property type="component" value="Unassembled WGS sequence"/>
</dbReference>
<evidence type="ECO:0000256" key="1">
    <source>
        <dbReference type="ARBA" id="ARBA00010872"/>
    </source>
</evidence>
<evidence type="ECO:0000256" key="9">
    <source>
        <dbReference type="ARBA" id="ARBA00079301"/>
    </source>
</evidence>
<feature type="chain" id="PRO_5043774897" description="N(4)-(beta-N-acetylglucosaminyl)-L-asparaginase" evidence="14">
    <location>
        <begin position="23"/>
        <end position="347"/>
    </location>
</feature>
<evidence type="ECO:0000256" key="11">
    <source>
        <dbReference type="PIRSR" id="PIRSR600246-1"/>
    </source>
</evidence>
<evidence type="ECO:0000256" key="6">
    <source>
        <dbReference type="ARBA" id="ARBA00053295"/>
    </source>
</evidence>
<keyword evidence="4" id="KW-0068">Autocatalytic cleavage</keyword>
<name>A0AAV3Y5K9_9GAST</name>
<dbReference type="SUPFAM" id="SSF56235">
    <property type="entry name" value="N-terminal nucleophile aminohydrolases (Ntn hydrolases)"/>
    <property type="match status" value="1"/>
</dbReference>
<dbReference type="PANTHER" id="PTHR10188">
    <property type="entry name" value="L-ASPARAGINASE"/>
    <property type="match status" value="1"/>
</dbReference>
<dbReference type="CDD" id="cd04513">
    <property type="entry name" value="Glycosylasparaginase"/>
    <property type="match status" value="1"/>
</dbReference>
<feature type="binding site" evidence="12">
    <location>
        <begin position="259"/>
        <end position="262"/>
    </location>
    <ligand>
        <name>substrate</name>
    </ligand>
</feature>
<dbReference type="InterPro" id="IPR000246">
    <property type="entry name" value="Peptidase_T2"/>
</dbReference>
<proteinExistence type="inferred from homology"/>
<comment type="function">
    <text evidence="6">Cleaves the GlcNAc-Asn bond which joins oligosaccharides to the peptide of asparagine-linked glycoproteins.</text>
</comment>
<keyword evidence="3" id="KW-0378">Hydrolase</keyword>
<dbReference type="GO" id="GO:0008233">
    <property type="term" value="F:peptidase activity"/>
    <property type="evidence" value="ECO:0007669"/>
    <property type="project" value="UniProtKB-KW"/>
</dbReference>
<dbReference type="FunFam" id="3.60.20.30:FF:000003">
    <property type="entry name" value="N(4)-(Beta-N-acetylglucosaminyl)-L-asparaginase isoform X1"/>
    <property type="match status" value="1"/>
</dbReference>
<evidence type="ECO:0000256" key="2">
    <source>
        <dbReference type="ARBA" id="ARBA00022670"/>
    </source>
</evidence>
<protein>
    <recommendedName>
        <fullName evidence="7">N(4)-(beta-N-acetylglucosaminyl)-L-asparaginase</fullName>
        <ecNumber evidence="7">3.5.1.26</ecNumber>
    </recommendedName>
    <alternativeName>
        <fullName evidence="9">Aspartylglucosaminidase</fullName>
    </alternativeName>
    <alternativeName>
        <fullName evidence="8">Glycosylasparaginase</fullName>
    </alternativeName>
    <alternativeName>
        <fullName evidence="10">N4-(N-acetyl-beta-glucosaminyl)-L-asparagine amidase</fullName>
    </alternativeName>
</protein>
<gene>
    <name evidence="15" type="ORF">PoB_000472900</name>
</gene>
<organism evidence="15 16">
    <name type="scientific">Plakobranchus ocellatus</name>
    <dbReference type="NCBI Taxonomy" id="259542"/>
    <lineage>
        <taxon>Eukaryota</taxon>
        <taxon>Metazoa</taxon>
        <taxon>Spiralia</taxon>
        <taxon>Lophotrochozoa</taxon>
        <taxon>Mollusca</taxon>
        <taxon>Gastropoda</taxon>
        <taxon>Heterobranchia</taxon>
        <taxon>Euthyneura</taxon>
        <taxon>Panpulmonata</taxon>
        <taxon>Sacoglossa</taxon>
        <taxon>Placobranchoidea</taxon>
        <taxon>Plakobranchidae</taxon>
        <taxon>Plakobranchus</taxon>
    </lineage>
</organism>
<sequence>MLILNILSIFTVLIFCTTCVHGKSLPIVVNTWPFVNATEAAWVALKEGASAADSLVVGCSTCERLQCDGTVGYGGSPDEHGETTLDAMIMDGATLTVGAVGSLRRVKNAIGVARAVMDHTDHTLLVGDLATEFATEMGFKTESLSTNKSQDMHESWEKNNCQPNFWKNVRPDPKKKCGPYSPKTSNFSLKEWLWDRKSKSISPTNHDTIGMIVIDANAHVWAGTSTNGANNKIPGRVGDSPIMGAGAYASNTGGGAAATGDGDIMMRFLPSYRAVLEMEHGSSPATAAQIAMAPIALHYPDFNGALVAVNTTGHHGAYCHGFSWFSYSVASPDDPHVQVVKVPCQKL</sequence>
<accession>A0AAV3Y5K9</accession>
<dbReference type="Gene3D" id="3.60.20.30">
    <property type="entry name" value="(Glycosyl)asparaginase"/>
    <property type="match status" value="1"/>
</dbReference>
<evidence type="ECO:0000256" key="7">
    <source>
        <dbReference type="ARBA" id="ARBA00066729"/>
    </source>
</evidence>
<dbReference type="Pfam" id="PF01112">
    <property type="entry name" value="Asparaginase_2"/>
    <property type="match status" value="1"/>
</dbReference>
<evidence type="ECO:0000256" key="3">
    <source>
        <dbReference type="ARBA" id="ARBA00022801"/>
    </source>
</evidence>